<evidence type="ECO:0000259" key="2">
    <source>
        <dbReference type="Pfam" id="PF18021"/>
    </source>
</evidence>
<dbReference type="Pfam" id="PF18021">
    <property type="entry name" value="Agglutinin_C"/>
    <property type="match status" value="1"/>
</dbReference>
<dbReference type="InterPro" id="IPR038765">
    <property type="entry name" value="Papain-like_cys_pep_sf"/>
</dbReference>
<reference evidence="3 4" key="1">
    <citation type="submission" date="2014-04" db="EMBL/GenBank/DDBJ databases">
        <authorList>
            <consortium name="DOE Joint Genome Institute"/>
            <person name="Kuo A."/>
            <person name="Girlanda M."/>
            <person name="Perotto S."/>
            <person name="Kohler A."/>
            <person name="Nagy L.G."/>
            <person name="Floudas D."/>
            <person name="Copeland A."/>
            <person name="Barry K.W."/>
            <person name="Cichocki N."/>
            <person name="Veneault-Fourrey C."/>
            <person name="LaButti K."/>
            <person name="Lindquist E.A."/>
            <person name="Lipzen A."/>
            <person name="Lundell T."/>
            <person name="Morin E."/>
            <person name="Murat C."/>
            <person name="Sun H."/>
            <person name="Tunlid A."/>
            <person name="Henrissat B."/>
            <person name="Grigoriev I.V."/>
            <person name="Hibbett D.S."/>
            <person name="Martin F."/>
            <person name="Nordberg H.P."/>
            <person name="Cantor M.N."/>
            <person name="Hua S.X."/>
        </authorList>
    </citation>
    <scope>NUCLEOTIDE SEQUENCE [LARGE SCALE GENOMIC DNA]</scope>
    <source>
        <strain evidence="3 4">MUT 4182</strain>
    </source>
</reference>
<dbReference type="InterPro" id="IPR040600">
    <property type="entry name" value="Agglutinin_C"/>
</dbReference>
<dbReference type="Gene3D" id="3.30.460.70">
    <property type="match status" value="1"/>
</dbReference>
<protein>
    <submittedName>
        <fullName evidence="3">Carbohydrate-binding module family 13 protein</fullName>
    </submittedName>
</protein>
<evidence type="ECO:0000259" key="1">
    <source>
        <dbReference type="Pfam" id="PF14200"/>
    </source>
</evidence>
<dbReference type="EMBL" id="KN823094">
    <property type="protein sequence ID" value="KIO23020.1"/>
    <property type="molecule type" value="Genomic_DNA"/>
</dbReference>
<dbReference type="SUPFAM" id="SSF54001">
    <property type="entry name" value="Cysteine proteinases"/>
    <property type="match status" value="1"/>
</dbReference>
<dbReference type="InterPro" id="IPR035992">
    <property type="entry name" value="Ricin_B-like_lectins"/>
</dbReference>
<dbReference type="PROSITE" id="PS50231">
    <property type="entry name" value="RICIN_B_LECTIN"/>
    <property type="match status" value="1"/>
</dbReference>
<organism evidence="3 4">
    <name type="scientific">Tulasnella calospora MUT 4182</name>
    <dbReference type="NCBI Taxonomy" id="1051891"/>
    <lineage>
        <taxon>Eukaryota</taxon>
        <taxon>Fungi</taxon>
        <taxon>Dikarya</taxon>
        <taxon>Basidiomycota</taxon>
        <taxon>Agaricomycotina</taxon>
        <taxon>Agaricomycetes</taxon>
        <taxon>Cantharellales</taxon>
        <taxon>Tulasnellaceae</taxon>
        <taxon>Tulasnella</taxon>
    </lineage>
</organism>
<gene>
    <name evidence="3" type="ORF">M407DRAFT_27442</name>
</gene>
<dbReference type="InterPro" id="IPR000772">
    <property type="entry name" value="Ricin_B_lectin"/>
</dbReference>
<dbReference type="SUPFAM" id="SSF50370">
    <property type="entry name" value="Ricin B-like lectins"/>
    <property type="match status" value="1"/>
</dbReference>
<dbReference type="AlphaFoldDB" id="A0A0C3Q319"/>
<dbReference type="HOGENOM" id="CLU_043578_0_0_1"/>
<sequence>MTSGPNNPPPPAYETEGLLPDGLYVLTNIMSRTVLDLKGGSSSAGKRCAGYSRNTNDRIDHQLWIVKHDNSNNTYTLKNFRGGTYLDLEGGNTSNGTYANCSSWTGGDHQLWALERVSRTTQEIKAVLASWKSGLLDRLFQPYGDDADYFVLPYELRKSIWEGTALQRQNVRKHVFDYDNFVIKAKDAVISWGRDRLLVDEFSILFGVVYGNARTGPKAYNWYLSSGMHDLMFFDAQTGQEFTSAAVDAIQFEPTFATF</sequence>
<feature type="domain" description="Ricin B lectin" evidence="1">
    <location>
        <begin position="60"/>
        <end position="126"/>
    </location>
</feature>
<dbReference type="STRING" id="1051891.A0A0C3Q319"/>
<evidence type="ECO:0000313" key="3">
    <source>
        <dbReference type="EMBL" id="KIO23020.1"/>
    </source>
</evidence>
<dbReference type="Pfam" id="PF14200">
    <property type="entry name" value="RicinB_lectin_2"/>
    <property type="match status" value="1"/>
</dbReference>
<evidence type="ECO:0000313" key="4">
    <source>
        <dbReference type="Proteomes" id="UP000054248"/>
    </source>
</evidence>
<name>A0A0C3Q319_9AGAM</name>
<dbReference type="Gene3D" id="2.80.10.50">
    <property type="match status" value="1"/>
</dbReference>
<reference evidence="4" key="2">
    <citation type="submission" date="2015-01" db="EMBL/GenBank/DDBJ databases">
        <title>Evolutionary Origins and Diversification of the Mycorrhizal Mutualists.</title>
        <authorList>
            <consortium name="DOE Joint Genome Institute"/>
            <consortium name="Mycorrhizal Genomics Consortium"/>
            <person name="Kohler A."/>
            <person name="Kuo A."/>
            <person name="Nagy L.G."/>
            <person name="Floudas D."/>
            <person name="Copeland A."/>
            <person name="Barry K.W."/>
            <person name="Cichocki N."/>
            <person name="Veneault-Fourrey C."/>
            <person name="LaButti K."/>
            <person name="Lindquist E.A."/>
            <person name="Lipzen A."/>
            <person name="Lundell T."/>
            <person name="Morin E."/>
            <person name="Murat C."/>
            <person name="Riley R."/>
            <person name="Ohm R."/>
            <person name="Sun H."/>
            <person name="Tunlid A."/>
            <person name="Henrissat B."/>
            <person name="Grigoriev I.V."/>
            <person name="Hibbett D.S."/>
            <person name="Martin F."/>
        </authorList>
    </citation>
    <scope>NUCLEOTIDE SEQUENCE [LARGE SCALE GENOMIC DNA]</scope>
    <source>
        <strain evidence="4">MUT 4182</strain>
    </source>
</reference>
<dbReference type="Proteomes" id="UP000054248">
    <property type="component" value="Unassembled WGS sequence"/>
</dbReference>
<proteinExistence type="predicted"/>
<keyword evidence="4" id="KW-1185">Reference proteome</keyword>
<feature type="domain" description="Agglutinin C-terminal" evidence="2">
    <location>
        <begin position="149"/>
        <end position="241"/>
    </location>
</feature>
<accession>A0A0C3Q319</accession>
<dbReference type="OrthoDB" id="3192089at2759"/>